<keyword evidence="6 7" id="KW-0472">Membrane</keyword>
<dbReference type="Gene3D" id="1.20.1510.10">
    <property type="entry name" value="Cation efflux protein transmembrane domain"/>
    <property type="match status" value="1"/>
</dbReference>
<feature type="transmembrane region" description="Helical" evidence="7">
    <location>
        <begin position="166"/>
        <end position="187"/>
    </location>
</feature>
<evidence type="ECO:0000313" key="9">
    <source>
        <dbReference type="EMBL" id="RNA08729.1"/>
    </source>
</evidence>
<dbReference type="EMBL" id="REGN01006647">
    <property type="protein sequence ID" value="RNA08729.1"/>
    <property type="molecule type" value="Genomic_DNA"/>
</dbReference>
<feature type="transmembrane region" description="Helical" evidence="7">
    <location>
        <begin position="88"/>
        <end position="107"/>
    </location>
</feature>
<dbReference type="SUPFAM" id="SSF161111">
    <property type="entry name" value="Cation efflux protein transmembrane domain-like"/>
    <property type="match status" value="1"/>
</dbReference>
<feature type="transmembrane region" description="Helical" evidence="7">
    <location>
        <begin position="20"/>
        <end position="41"/>
    </location>
</feature>
<feature type="transmembrane region" description="Helical" evidence="7">
    <location>
        <begin position="47"/>
        <end position="68"/>
    </location>
</feature>
<dbReference type="InterPro" id="IPR027469">
    <property type="entry name" value="Cation_efflux_TMD_sf"/>
</dbReference>
<comment type="caution">
    <text evidence="9">The sequence shown here is derived from an EMBL/GenBank/DDBJ whole genome shotgun (WGS) entry which is preliminary data.</text>
</comment>
<evidence type="ECO:0000256" key="3">
    <source>
        <dbReference type="ARBA" id="ARBA00022692"/>
    </source>
</evidence>
<dbReference type="GO" id="GO:0006882">
    <property type="term" value="P:intracellular zinc ion homeostasis"/>
    <property type="evidence" value="ECO:0007669"/>
    <property type="project" value="TreeGrafter"/>
</dbReference>
<dbReference type="PANTHER" id="PTHR45820">
    <property type="entry name" value="FI23527P1"/>
    <property type="match status" value="1"/>
</dbReference>
<keyword evidence="5 7" id="KW-1133">Transmembrane helix</keyword>
<keyword evidence="3 7" id="KW-0812">Transmembrane</keyword>
<dbReference type="Pfam" id="PF01545">
    <property type="entry name" value="Cation_efflux"/>
    <property type="match status" value="1"/>
</dbReference>
<feature type="transmembrane region" description="Helical" evidence="7">
    <location>
        <begin position="127"/>
        <end position="146"/>
    </location>
</feature>
<proteinExistence type="inferred from homology"/>
<name>A0A3M7QBW2_BRAPC</name>
<evidence type="ECO:0000256" key="1">
    <source>
        <dbReference type="ARBA" id="ARBA00004141"/>
    </source>
</evidence>
<dbReference type="AlphaFoldDB" id="A0A3M7QBW2"/>
<evidence type="ECO:0000256" key="4">
    <source>
        <dbReference type="ARBA" id="ARBA00022833"/>
    </source>
</evidence>
<evidence type="ECO:0000313" key="10">
    <source>
        <dbReference type="Proteomes" id="UP000276133"/>
    </source>
</evidence>
<keyword evidence="10" id="KW-1185">Reference proteome</keyword>
<evidence type="ECO:0000256" key="5">
    <source>
        <dbReference type="ARBA" id="ARBA00022989"/>
    </source>
</evidence>
<keyword evidence="4" id="KW-0862">Zinc</keyword>
<dbReference type="PROSITE" id="PS51257">
    <property type="entry name" value="PROKAR_LIPOPROTEIN"/>
    <property type="match status" value="1"/>
</dbReference>
<dbReference type="InterPro" id="IPR002524">
    <property type="entry name" value="Cation_efflux"/>
</dbReference>
<reference evidence="9 10" key="1">
    <citation type="journal article" date="2018" name="Sci. Rep.">
        <title>Genomic signatures of local adaptation to the degree of environmental predictability in rotifers.</title>
        <authorList>
            <person name="Franch-Gras L."/>
            <person name="Hahn C."/>
            <person name="Garcia-Roger E.M."/>
            <person name="Carmona M.J."/>
            <person name="Serra M."/>
            <person name="Gomez A."/>
        </authorList>
    </citation>
    <scope>NUCLEOTIDE SEQUENCE [LARGE SCALE GENOMIC DNA]</scope>
    <source>
        <strain evidence="9">HYR1</strain>
    </source>
</reference>
<evidence type="ECO:0000256" key="7">
    <source>
        <dbReference type="SAM" id="Phobius"/>
    </source>
</evidence>
<dbReference type="Proteomes" id="UP000276133">
    <property type="component" value="Unassembled WGS sequence"/>
</dbReference>
<feature type="domain" description="Cation efflux protein transmembrane" evidence="8">
    <location>
        <begin position="24"/>
        <end position="193"/>
    </location>
</feature>
<dbReference type="OrthoDB" id="29444at2759"/>
<comment type="subcellular location">
    <subcellularLocation>
        <location evidence="1">Membrane</location>
        <topology evidence="1">Multi-pass membrane protein</topology>
    </subcellularLocation>
</comment>
<dbReference type="NCBIfam" id="TIGR01297">
    <property type="entry name" value="CDF"/>
    <property type="match status" value="1"/>
</dbReference>
<dbReference type="GO" id="GO:0005385">
    <property type="term" value="F:zinc ion transmembrane transporter activity"/>
    <property type="evidence" value="ECO:0007669"/>
    <property type="project" value="TreeGrafter"/>
</dbReference>
<dbReference type="GO" id="GO:0016020">
    <property type="term" value="C:membrane"/>
    <property type="evidence" value="ECO:0007669"/>
    <property type="project" value="UniProtKB-SubCell"/>
</dbReference>
<gene>
    <name evidence="9" type="ORF">BpHYR1_053148</name>
</gene>
<accession>A0A3M7QBW2</accession>
<evidence type="ECO:0000256" key="2">
    <source>
        <dbReference type="ARBA" id="ARBA00008873"/>
    </source>
</evidence>
<sequence>MNNKVKKDENTKQYFTKTILISTVIILTSCFFLVELVVGHITRSNALVADSFHIFGDMLSLVVGLVAVRISKRKTSKKNTFGWTRAEVLGSLVNCVLLQALCFTIVIESVTRFLEPEPIDKVDLLLSVGGARLTLNIITLSLFSLYKYKERKNKTKKDLNMNLQSVFLNAIGDSLGSVAVIVSGLIIKFAPPKDVLDV</sequence>
<organism evidence="9 10">
    <name type="scientific">Brachionus plicatilis</name>
    <name type="common">Marine rotifer</name>
    <name type="synonym">Brachionus muelleri</name>
    <dbReference type="NCBI Taxonomy" id="10195"/>
    <lineage>
        <taxon>Eukaryota</taxon>
        <taxon>Metazoa</taxon>
        <taxon>Spiralia</taxon>
        <taxon>Gnathifera</taxon>
        <taxon>Rotifera</taxon>
        <taxon>Eurotatoria</taxon>
        <taxon>Monogononta</taxon>
        <taxon>Pseudotrocha</taxon>
        <taxon>Ploima</taxon>
        <taxon>Brachionidae</taxon>
        <taxon>Brachionus</taxon>
    </lineage>
</organism>
<feature type="non-terminal residue" evidence="9">
    <location>
        <position position="198"/>
    </location>
</feature>
<comment type="similarity">
    <text evidence="2">Belongs to the cation diffusion facilitator (CDF) transporter (TC 2.A.4) family. SLC30A subfamily.</text>
</comment>
<dbReference type="PANTHER" id="PTHR45820:SF4">
    <property type="entry name" value="ZINC TRANSPORTER 63C, ISOFORM F"/>
    <property type="match status" value="1"/>
</dbReference>
<evidence type="ECO:0000259" key="8">
    <source>
        <dbReference type="Pfam" id="PF01545"/>
    </source>
</evidence>
<evidence type="ECO:0000256" key="6">
    <source>
        <dbReference type="ARBA" id="ARBA00023136"/>
    </source>
</evidence>
<dbReference type="InterPro" id="IPR058533">
    <property type="entry name" value="Cation_efflux_TM"/>
</dbReference>
<protein>
    <submittedName>
        <fullName evidence="9">Zinc transporter 1</fullName>
    </submittedName>
</protein>